<evidence type="ECO:0000313" key="2">
    <source>
        <dbReference type="EMBL" id="SKA51268.1"/>
    </source>
</evidence>
<proteinExistence type="predicted"/>
<dbReference type="GO" id="GO:0045892">
    <property type="term" value="P:negative regulation of DNA-templated transcription"/>
    <property type="evidence" value="ECO:0007669"/>
    <property type="project" value="InterPro"/>
</dbReference>
<accession>A0A1T4UFH0</accession>
<evidence type="ECO:0000259" key="1">
    <source>
        <dbReference type="PROSITE" id="PS50943"/>
    </source>
</evidence>
<name>A0A1T4UFH0_9GAMM</name>
<dbReference type="RefSeq" id="WP_244556531.1">
    <property type="nucleotide sequence ID" value="NZ_FUXU01000014.1"/>
</dbReference>
<feature type="domain" description="HTH cro/C1-type" evidence="1">
    <location>
        <begin position="34"/>
        <end position="74"/>
    </location>
</feature>
<dbReference type="GO" id="GO:0003677">
    <property type="term" value="F:DNA binding"/>
    <property type="evidence" value="ECO:0007669"/>
    <property type="project" value="InterPro"/>
</dbReference>
<dbReference type="Gene3D" id="2.10.109.10">
    <property type="entry name" value="Umud Fragment, subunit A"/>
    <property type="match status" value="1"/>
</dbReference>
<dbReference type="Pfam" id="PF16452">
    <property type="entry name" value="Phage_CI_C"/>
    <property type="match status" value="1"/>
</dbReference>
<dbReference type="InterPro" id="IPR010982">
    <property type="entry name" value="Lambda_DNA-bd_dom_sf"/>
</dbReference>
<dbReference type="AlphaFoldDB" id="A0A1T4UFH0"/>
<dbReference type="InterPro" id="IPR010744">
    <property type="entry name" value="Phage_CI_N"/>
</dbReference>
<dbReference type="SMART" id="SM00530">
    <property type="entry name" value="HTH_XRE"/>
    <property type="match status" value="1"/>
</dbReference>
<dbReference type="Pfam" id="PF07022">
    <property type="entry name" value="Phage_CI_repr"/>
    <property type="match status" value="1"/>
</dbReference>
<keyword evidence="3" id="KW-1185">Reference proteome</keyword>
<dbReference type="Gene3D" id="1.10.260.40">
    <property type="entry name" value="lambda repressor-like DNA-binding domains"/>
    <property type="match status" value="1"/>
</dbReference>
<dbReference type="EMBL" id="FUXU01000014">
    <property type="protein sequence ID" value="SKA51268.1"/>
    <property type="molecule type" value="Genomic_DNA"/>
</dbReference>
<dbReference type="GO" id="GO:0051259">
    <property type="term" value="P:protein complex oligomerization"/>
    <property type="evidence" value="ECO:0007669"/>
    <property type="project" value="InterPro"/>
</dbReference>
<dbReference type="PROSITE" id="PS50943">
    <property type="entry name" value="HTH_CROC1"/>
    <property type="match status" value="1"/>
</dbReference>
<dbReference type="InterPro" id="IPR001387">
    <property type="entry name" value="Cro/C1-type_HTH"/>
</dbReference>
<dbReference type="Proteomes" id="UP000190162">
    <property type="component" value="Unassembled WGS sequence"/>
</dbReference>
<reference evidence="3" key="1">
    <citation type="submission" date="2017-02" db="EMBL/GenBank/DDBJ databases">
        <authorList>
            <person name="Varghese N."/>
            <person name="Submissions S."/>
        </authorList>
    </citation>
    <scope>NUCLEOTIDE SEQUENCE [LARGE SCALE GENOMIC DNA]</scope>
    <source>
        <strain evidence="3">DSM 22720</strain>
    </source>
</reference>
<dbReference type="CDD" id="cd00093">
    <property type="entry name" value="HTH_XRE"/>
    <property type="match status" value="1"/>
</dbReference>
<gene>
    <name evidence="2" type="ORF">SAMN02745132_01590</name>
</gene>
<protein>
    <submittedName>
        <fullName evidence="2">Bacteriophage CI repressor helix-turn-helix domain-containing protein</fullName>
    </submittedName>
</protein>
<organism evidence="2 3">
    <name type="scientific">Enterovibrio nigricans DSM 22720</name>
    <dbReference type="NCBI Taxonomy" id="1121868"/>
    <lineage>
        <taxon>Bacteria</taxon>
        <taxon>Pseudomonadati</taxon>
        <taxon>Pseudomonadota</taxon>
        <taxon>Gammaproteobacteria</taxon>
        <taxon>Vibrionales</taxon>
        <taxon>Vibrionaceae</taxon>
        <taxon>Enterovibrio</taxon>
    </lineage>
</organism>
<dbReference type="SUPFAM" id="SSF47413">
    <property type="entry name" value="lambda repressor-like DNA-binding domains"/>
    <property type="match status" value="1"/>
</dbReference>
<evidence type="ECO:0000313" key="3">
    <source>
        <dbReference type="Proteomes" id="UP000190162"/>
    </source>
</evidence>
<dbReference type="InterPro" id="IPR032499">
    <property type="entry name" value="Phage_CI_C"/>
</dbReference>
<sequence length="200" mass="21894">MSSLQAQIPAPAYVGGKPFIERLMQITGKNSHGQLADVIGVPKSTISTWSERGNLSYEIVLRLHLALGVSVEWLSFGTGEPYESNRVLATESLTVSTLKNGELEETGNLSLDEKTLEVYGLLADSTLVIEQSDTRFFIDKNETNPTSGRYLIDVDGNFSINQIQRLPGKKLAVEFNGSTLTVDEGDIKVLGRVAMSMIRD</sequence>